<evidence type="ECO:0000313" key="3">
    <source>
        <dbReference type="Proteomes" id="UP000012960"/>
    </source>
</evidence>
<proteinExistence type="predicted"/>
<accession>A0A804KIP4</accession>
<protein>
    <submittedName>
        <fullName evidence="1">(wild Malaysian banana) hypothetical protein</fullName>
    </submittedName>
</protein>
<keyword evidence="3" id="KW-1185">Reference proteome</keyword>
<dbReference type="AlphaFoldDB" id="A0A804KIP4"/>
<evidence type="ECO:0000313" key="2">
    <source>
        <dbReference type="EnsemblPlants" id="Ma09_p12120.1"/>
    </source>
</evidence>
<evidence type="ECO:0000313" key="1">
    <source>
        <dbReference type="EMBL" id="CAG1834947.1"/>
    </source>
</evidence>
<dbReference type="Proteomes" id="UP000012960">
    <property type="component" value="Unplaced"/>
</dbReference>
<name>A0A804KIP4_MUSAM</name>
<dbReference type="EMBL" id="HG996474">
    <property type="protein sequence ID" value="CAG1834947.1"/>
    <property type="molecule type" value="Genomic_DNA"/>
</dbReference>
<organism evidence="2 3">
    <name type="scientific">Musa acuminata subsp. malaccensis</name>
    <name type="common">Wild banana</name>
    <name type="synonym">Musa malaccensis</name>
    <dbReference type="NCBI Taxonomy" id="214687"/>
    <lineage>
        <taxon>Eukaryota</taxon>
        <taxon>Viridiplantae</taxon>
        <taxon>Streptophyta</taxon>
        <taxon>Embryophyta</taxon>
        <taxon>Tracheophyta</taxon>
        <taxon>Spermatophyta</taxon>
        <taxon>Magnoliopsida</taxon>
        <taxon>Liliopsida</taxon>
        <taxon>Zingiberales</taxon>
        <taxon>Musaceae</taxon>
        <taxon>Musa</taxon>
    </lineage>
</organism>
<reference evidence="2" key="2">
    <citation type="submission" date="2021-05" db="UniProtKB">
        <authorList>
            <consortium name="EnsemblPlants"/>
        </authorList>
    </citation>
    <scope>IDENTIFICATION</scope>
    <source>
        <strain evidence="2">subsp. malaccensis</strain>
    </source>
</reference>
<dbReference type="Gramene" id="Ma09_t12120.1">
    <property type="protein sequence ID" value="Ma09_p12120.1"/>
    <property type="gene ID" value="Ma09_g12120"/>
</dbReference>
<gene>
    <name evidence="1" type="ORF">GSMUA_230520.1</name>
</gene>
<dbReference type="EnsemblPlants" id="Ma09_t12120.1">
    <property type="protein sequence ID" value="Ma09_p12120.1"/>
    <property type="gene ID" value="Ma09_g12120"/>
</dbReference>
<reference evidence="1" key="1">
    <citation type="submission" date="2021-03" db="EMBL/GenBank/DDBJ databases">
        <authorList>
            <consortium name="Genoscope - CEA"/>
            <person name="William W."/>
        </authorList>
    </citation>
    <scope>NUCLEOTIDE SEQUENCE</scope>
    <source>
        <strain evidence="1">Doubled-haploid Pahang</strain>
    </source>
</reference>
<dbReference type="InParanoid" id="A0A804KIP4"/>
<sequence>MFSELFRSLIINELCCREPLRRCPILVDRLPEIIASGLSFDHQLQIEACGRVQKMASYCLSKAGSRQRVDDDRWTSNGQLFPIFGCD</sequence>